<dbReference type="RefSeq" id="WP_057805981.1">
    <property type="nucleotide sequence ID" value="NZ_BJYP01000014.1"/>
</dbReference>
<dbReference type="OrthoDB" id="1188001at2"/>
<dbReference type="InterPro" id="IPR000387">
    <property type="entry name" value="Tyr_Pase_dom"/>
</dbReference>
<comment type="caution">
    <text evidence="2">The sequence shown here is derived from an EMBL/GenBank/DDBJ whole genome shotgun (WGS) entry which is preliminary data.</text>
</comment>
<dbReference type="PROSITE" id="PS00383">
    <property type="entry name" value="TYR_PHOSPHATASE_1"/>
    <property type="match status" value="1"/>
</dbReference>
<dbReference type="PATRIC" id="fig|319653.3.peg.2104"/>
<dbReference type="Pfam" id="PF13350">
    <property type="entry name" value="Y_phosphatase3"/>
    <property type="match status" value="1"/>
</dbReference>
<dbReference type="GO" id="GO:0004721">
    <property type="term" value="F:phosphoprotein phosphatase activity"/>
    <property type="evidence" value="ECO:0007669"/>
    <property type="project" value="InterPro"/>
</dbReference>
<protein>
    <submittedName>
        <fullName evidence="3">Protein-tyrosine phosphatase</fullName>
    </submittedName>
    <submittedName>
        <fullName evidence="2">Ptp protein</fullName>
    </submittedName>
</protein>
<dbReference type="InterPro" id="IPR029021">
    <property type="entry name" value="Prot-tyrosine_phosphatase-like"/>
</dbReference>
<keyword evidence="5" id="KW-1185">Reference proteome</keyword>
<feature type="domain" description="Tyrosine specific protein phosphatases" evidence="1">
    <location>
        <begin position="124"/>
        <end position="156"/>
    </location>
</feature>
<dbReference type="Proteomes" id="UP000051749">
    <property type="component" value="Unassembled WGS sequence"/>
</dbReference>
<evidence type="ECO:0000259" key="1">
    <source>
        <dbReference type="PROSITE" id="PS50056"/>
    </source>
</evidence>
<dbReference type="SUPFAM" id="SSF52799">
    <property type="entry name" value="(Phosphotyrosine protein) phosphatases II"/>
    <property type="match status" value="1"/>
</dbReference>
<dbReference type="Proteomes" id="UP000182818">
    <property type="component" value="Unassembled WGS sequence"/>
</dbReference>
<accession>A0A0R2K7U7</accession>
<organism evidence="2 4">
    <name type="scientific">Pediococcus ethanolidurans</name>
    <dbReference type="NCBI Taxonomy" id="319653"/>
    <lineage>
        <taxon>Bacteria</taxon>
        <taxon>Bacillati</taxon>
        <taxon>Bacillota</taxon>
        <taxon>Bacilli</taxon>
        <taxon>Lactobacillales</taxon>
        <taxon>Lactobacillaceae</taxon>
        <taxon>Pediococcus</taxon>
    </lineage>
</organism>
<gene>
    <name evidence="2" type="ORF">IV87_GL002066</name>
    <name evidence="3" type="ORF">SAMN04487973_10765</name>
</gene>
<proteinExistence type="predicted"/>
<evidence type="ECO:0000313" key="5">
    <source>
        <dbReference type="Proteomes" id="UP000182818"/>
    </source>
</evidence>
<dbReference type="STRING" id="319653.SAMN04487973_10765"/>
<dbReference type="InterPro" id="IPR026893">
    <property type="entry name" value="Tyr/Ser_Pase_IphP-type"/>
</dbReference>
<evidence type="ECO:0000313" key="3">
    <source>
        <dbReference type="EMBL" id="SER47128.1"/>
    </source>
</evidence>
<dbReference type="AlphaFoldDB" id="A0A0R2K7U7"/>
<dbReference type="InterPro" id="IPR016130">
    <property type="entry name" value="Tyr_Pase_AS"/>
</dbReference>
<dbReference type="Gene3D" id="3.90.190.10">
    <property type="entry name" value="Protein tyrosine phosphatase superfamily"/>
    <property type="match status" value="1"/>
</dbReference>
<dbReference type="EMBL" id="JQBY01000008">
    <property type="protein sequence ID" value="KRN82682.1"/>
    <property type="molecule type" value="Genomic_DNA"/>
</dbReference>
<dbReference type="EMBL" id="FOGK01000007">
    <property type="protein sequence ID" value="SER47128.1"/>
    <property type="molecule type" value="Genomic_DNA"/>
</dbReference>
<sequence length="256" mass="29442">MKRERLLNIEGSVNFRELGGYQTQDGRTIKWQKLLRSGDLSRLTDKDIQKLSDYGVHYDIDLRSPSEASWLKDRLPEKTIYRSYPVYPIAKNDHSDLPQLPDATSNIDYSHPYALMILNSQSQLAFRTLFQDMLKNDQPNQSLLFHCAAGKDRTGVAGFLILTALGVDYETIKQDYILTNIVYSTFDQDTLRKRLQNDKAESFVNQMNAAFQVQGDTLNVANQAIMDNYGSYGKYFVQAMDLSEHDLTDLRKIYLE</sequence>
<name>A0A0R2K7U7_9LACO</name>
<dbReference type="GeneID" id="76043421"/>
<reference evidence="3 5" key="2">
    <citation type="submission" date="2016-10" db="EMBL/GenBank/DDBJ databases">
        <authorList>
            <person name="Varghese N."/>
            <person name="Submissions S."/>
        </authorList>
    </citation>
    <scope>NUCLEOTIDE SEQUENCE [LARGE SCALE GENOMIC DNA]</scope>
    <source>
        <strain evidence="3 5">CGMCC 1.3889</strain>
    </source>
</reference>
<evidence type="ECO:0000313" key="2">
    <source>
        <dbReference type="EMBL" id="KRN82682.1"/>
    </source>
</evidence>
<reference evidence="2 4" key="1">
    <citation type="journal article" date="2015" name="Genome Announc.">
        <title>Expanding the biotechnology potential of lactobacilli through comparative genomics of 213 strains and associated genera.</title>
        <authorList>
            <person name="Sun Z."/>
            <person name="Harris H.M."/>
            <person name="McCann A."/>
            <person name="Guo C."/>
            <person name="Argimon S."/>
            <person name="Zhang W."/>
            <person name="Yang X."/>
            <person name="Jeffery I.B."/>
            <person name="Cooney J.C."/>
            <person name="Kagawa T.F."/>
            <person name="Liu W."/>
            <person name="Song Y."/>
            <person name="Salvetti E."/>
            <person name="Wrobel A."/>
            <person name="Rasinkangas P."/>
            <person name="Parkhill J."/>
            <person name="Rea M.C."/>
            <person name="O'Sullivan O."/>
            <person name="Ritari J."/>
            <person name="Douillard F.P."/>
            <person name="Paul Ross R."/>
            <person name="Yang R."/>
            <person name="Briner A.E."/>
            <person name="Felis G.E."/>
            <person name="de Vos W.M."/>
            <person name="Barrangou R."/>
            <person name="Klaenhammer T.R."/>
            <person name="Caufield P.W."/>
            <person name="Cui Y."/>
            <person name="Zhang H."/>
            <person name="O'Toole P.W."/>
        </authorList>
    </citation>
    <scope>NUCLEOTIDE SEQUENCE [LARGE SCALE GENOMIC DNA]</scope>
    <source>
        <strain evidence="2 4">DSM 22301</strain>
    </source>
</reference>
<dbReference type="PROSITE" id="PS50056">
    <property type="entry name" value="TYR_PHOSPHATASE_2"/>
    <property type="match status" value="1"/>
</dbReference>
<evidence type="ECO:0000313" key="4">
    <source>
        <dbReference type="Proteomes" id="UP000051749"/>
    </source>
</evidence>